<dbReference type="Pfam" id="PF03724">
    <property type="entry name" value="META"/>
    <property type="match status" value="1"/>
</dbReference>
<feature type="domain" description="DUF306" evidence="1">
    <location>
        <begin position="11"/>
        <end position="86"/>
    </location>
</feature>
<evidence type="ECO:0000313" key="2">
    <source>
        <dbReference type="EMBL" id="SDS84248.1"/>
    </source>
</evidence>
<dbReference type="Proteomes" id="UP000199597">
    <property type="component" value="Chromosome I"/>
</dbReference>
<dbReference type="InterPro" id="IPR038670">
    <property type="entry name" value="HslJ-like_sf"/>
</dbReference>
<dbReference type="AlphaFoldDB" id="A0A1H1VHC3"/>
<evidence type="ECO:0000259" key="1">
    <source>
        <dbReference type="Pfam" id="PF03724"/>
    </source>
</evidence>
<dbReference type="OrthoDB" id="4990393at2"/>
<keyword evidence="3" id="KW-1185">Reference proteome</keyword>
<dbReference type="STRING" id="1136497.SAMN04489752_2659"/>
<sequence>MTQELIGRWTAETNERAFLEFSEDGSLRGSDGANNLVTSWSAEPEGLMVKTSLMTLKAAPGMLTWVPKARRVEPDGDRLRLFDAAENHLGDLHRQPPGTTHKLGGR</sequence>
<name>A0A1H1VHC3_9MICO</name>
<dbReference type="InterPro" id="IPR005184">
    <property type="entry name" value="DUF306_Meta_HslJ"/>
</dbReference>
<protein>
    <recommendedName>
        <fullName evidence="1">DUF306 domain-containing protein</fullName>
    </recommendedName>
</protein>
<accession>A0A1H1VHC3</accession>
<evidence type="ECO:0000313" key="3">
    <source>
        <dbReference type="Proteomes" id="UP000199597"/>
    </source>
</evidence>
<organism evidence="2 3">
    <name type="scientific">Brevibacterium siliguriense</name>
    <dbReference type="NCBI Taxonomy" id="1136497"/>
    <lineage>
        <taxon>Bacteria</taxon>
        <taxon>Bacillati</taxon>
        <taxon>Actinomycetota</taxon>
        <taxon>Actinomycetes</taxon>
        <taxon>Micrococcales</taxon>
        <taxon>Brevibacteriaceae</taxon>
        <taxon>Brevibacterium</taxon>
    </lineage>
</organism>
<dbReference type="Gene3D" id="2.40.128.270">
    <property type="match status" value="1"/>
</dbReference>
<reference evidence="3" key="1">
    <citation type="submission" date="2016-10" db="EMBL/GenBank/DDBJ databases">
        <authorList>
            <person name="Varghese N."/>
            <person name="Submissions S."/>
        </authorList>
    </citation>
    <scope>NUCLEOTIDE SEQUENCE [LARGE SCALE GENOMIC DNA]</scope>
    <source>
        <strain evidence="3">DSM 23676</strain>
    </source>
</reference>
<gene>
    <name evidence="2" type="ORF">SAMN04489752_2659</name>
</gene>
<dbReference type="RefSeq" id="WP_092014736.1">
    <property type="nucleotide sequence ID" value="NZ_LT629766.1"/>
</dbReference>
<dbReference type="EMBL" id="LT629766">
    <property type="protein sequence ID" value="SDS84248.1"/>
    <property type="molecule type" value="Genomic_DNA"/>
</dbReference>
<proteinExistence type="predicted"/>